<comment type="cofactor">
    <cofactor evidence="1">
        <name>[4Fe-4S] cluster</name>
        <dbReference type="ChEBI" id="CHEBI:49883"/>
    </cofactor>
</comment>
<dbReference type="Pfam" id="PF04055">
    <property type="entry name" value="Radical_SAM"/>
    <property type="match status" value="1"/>
</dbReference>
<name>A0ABW3K8M4_9BACT</name>
<keyword evidence="2" id="KW-0004">4Fe-4S</keyword>
<evidence type="ECO:0000313" key="9">
    <source>
        <dbReference type="Proteomes" id="UP001597112"/>
    </source>
</evidence>
<dbReference type="InterPro" id="IPR023867">
    <property type="entry name" value="Sulphatase_maturase_rSAM"/>
</dbReference>
<dbReference type="SFLD" id="SFLDS00029">
    <property type="entry name" value="Radical_SAM"/>
    <property type="match status" value="2"/>
</dbReference>
<reference evidence="9" key="1">
    <citation type="journal article" date="2019" name="Int. J. Syst. Evol. Microbiol.">
        <title>The Global Catalogue of Microorganisms (GCM) 10K type strain sequencing project: providing services to taxonomists for standard genome sequencing and annotation.</title>
        <authorList>
            <consortium name="The Broad Institute Genomics Platform"/>
            <consortium name="The Broad Institute Genome Sequencing Center for Infectious Disease"/>
            <person name="Wu L."/>
            <person name="Ma J."/>
        </authorList>
    </citation>
    <scope>NUCLEOTIDE SEQUENCE [LARGE SCALE GENOMIC DNA]</scope>
    <source>
        <strain evidence="9">CCUG 58938</strain>
    </source>
</reference>
<evidence type="ECO:0000256" key="2">
    <source>
        <dbReference type="ARBA" id="ARBA00022485"/>
    </source>
</evidence>
<sequence length="410" mass="46438">MEKDQEILRCSAIVIKVASRCNLNCTYCYMYNMGDETYRKQPKFMRDEVVDALLLRIRNHCQEHNLESFIIVFHGGEPLLAGHEFYRKFVAKANSMLSEHVRVRYSVQTNGVLLDDEWCKLFGELNVYVGVSLDGTPAQNDKFRIDHSGRGSYNNIVKGLQVALNSTDLRERPGVLCVVDAASDPVETYNHFKTIGARDIDFLLPDANYEKPSPGKEDIGSVSAPYGDWFIKIFEYWYNDPKDRVSIRFFRHIIHGLLGKDFVSEQIGGGNNEVLIVETNGSIETSDILKICGDGFTKDNSHVFTTELSEALETDLVKMYNLSHKQLCAKCQRCPIVEICGGGFLPHRYSKENAFNNPSIYCYDLLKIITHIQNRIIESLPAEVLEESGISAIAFEEAVAILNNDYSEVE</sequence>
<proteinExistence type="predicted"/>
<evidence type="ECO:0000256" key="6">
    <source>
        <dbReference type="ARBA" id="ARBA00023014"/>
    </source>
</evidence>
<dbReference type="SUPFAM" id="SSF102114">
    <property type="entry name" value="Radical SAM enzymes"/>
    <property type="match status" value="1"/>
</dbReference>
<dbReference type="InterPro" id="IPR013785">
    <property type="entry name" value="Aldolase_TIM"/>
</dbReference>
<keyword evidence="5" id="KW-0408">Iron</keyword>
<dbReference type="InterPro" id="IPR007197">
    <property type="entry name" value="rSAM"/>
</dbReference>
<evidence type="ECO:0000256" key="1">
    <source>
        <dbReference type="ARBA" id="ARBA00001966"/>
    </source>
</evidence>
<keyword evidence="4" id="KW-0479">Metal-binding</keyword>
<dbReference type="InterPro" id="IPR000385">
    <property type="entry name" value="MoaA_NifB_PqqE_Fe-S-bd_CS"/>
</dbReference>
<organism evidence="8 9">
    <name type="scientific">Ohtaekwangia kribbensis</name>
    <dbReference type="NCBI Taxonomy" id="688913"/>
    <lineage>
        <taxon>Bacteria</taxon>
        <taxon>Pseudomonadati</taxon>
        <taxon>Bacteroidota</taxon>
        <taxon>Cytophagia</taxon>
        <taxon>Cytophagales</taxon>
        <taxon>Fulvivirgaceae</taxon>
        <taxon>Ohtaekwangia</taxon>
    </lineage>
</organism>
<feature type="domain" description="Radical SAM core" evidence="7">
    <location>
        <begin position="7"/>
        <end position="239"/>
    </location>
</feature>
<evidence type="ECO:0000256" key="5">
    <source>
        <dbReference type="ARBA" id="ARBA00023004"/>
    </source>
</evidence>
<evidence type="ECO:0000256" key="4">
    <source>
        <dbReference type="ARBA" id="ARBA00022723"/>
    </source>
</evidence>
<evidence type="ECO:0000313" key="8">
    <source>
        <dbReference type="EMBL" id="MFD1001683.1"/>
    </source>
</evidence>
<dbReference type="SFLD" id="SFLDG01067">
    <property type="entry name" value="SPASM/twitch_domain_containing"/>
    <property type="match status" value="2"/>
</dbReference>
<dbReference type="Proteomes" id="UP001597112">
    <property type="component" value="Unassembled WGS sequence"/>
</dbReference>
<evidence type="ECO:0000259" key="7">
    <source>
        <dbReference type="PROSITE" id="PS51918"/>
    </source>
</evidence>
<dbReference type="PROSITE" id="PS51918">
    <property type="entry name" value="RADICAL_SAM"/>
    <property type="match status" value="1"/>
</dbReference>
<keyword evidence="9" id="KW-1185">Reference proteome</keyword>
<dbReference type="SFLD" id="SFLDG01384">
    <property type="entry name" value="thioether_bond_formation_requi"/>
    <property type="match status" value="1"/>
</dbReference>
<dbReference type="SFLD" id="SFLDG01386">
    <property type="entry name" value="main_SPASM_domain-containing"/>
    <property type="match status" value="2"/>
</dbReference>
<accession>A0ABW3K8M4</accession>
<comment type="caution">
    <text evidence="8">The sequence shown here is derived from an EMBL/GenBank/DDBJ whole genome shotgun (WGS) entry which is preliminary data.</text>
</comment>
<protein>
    <submittedName>
        <fullName evidence="8">Radical SAM protein</fullName>
    </submittedName>
</protein>
<dbReference type="Gene3D" id="3.20.20.70">
    <property type="entry name" value="Aldolase class I"/>
    <property type="match status" value="1"/>
</dbReference>
<dbReference type="RefSeq" id="WP_377581844.1">
    <property type="nucleotide sequence ID" value="NZ_JBHTKA010000007.1"/>
</dbReference>
<dbReference type="EMBL" id="JBHTKA010000007">
    <property type="protein sequence ID" value="MFD1001683.1"/>
    <property type="molecule type" value="Genomic_DNA"/>
</dbReference>
<gene>
    <name evidence="8" type="ORF">ACFQ21_20295</name>
</gene>
<dbReference type="CDD" id="cd01335">
    <property type="entry name" value="Radical_SAM"/>
    <property type="match status" value="1"/>
</dbReference>
<dbReference type="PANTHER" id="PTHR43273">
    <property type="entry name" value="ANAEROBIC SULFATASE-MATURATING ENZYME HOMOLOG ASLB-RELATED"/>
    <property type="match status" value="1"/>
</dbReference>
<keyword evidence="3" id="KW-0949">S-adenosyl-L-methionine</keyword>
<evidence type="ECO:0000256" key="3">
    <source>
        <dbReference type="ARBA" id="ARBA00022691"/>
    </source>
</evidence>
<dbReference type="PROSITE" id="PS01305">
    <property type="entry name" value="MOAA_NIFB_PQQE"/>
    <property type="match status" value="1"/>
</dbReference>
<dbReference type="InterPro" id="IPR058240">
    <property type="entry name" value="rSAM_sf"/>
</dbReference>
<keyword evidence="6" id="KW-0411">Iron-sulfur</keyword>
<dbReference type="SFLD" id="SFLDG01072">
    <property type="entry name" value="dehydrogenase_like"/>
    <property type="match status" value="1"/>
</dbReference>
<dbReference type="PANTHER" id="PTHR43273:SF8">
    <property type="entry name" value="RADICAL SAM DOMAIN PROTEIN"/>
    <property type="match status" value="1"/>
</dbReference>